<keyword evidence="6 10" id="KW-0564">Palmitate</keyword>
<evidence type="ECO:0000256" key="6">
    <source>
        <dbReference type="ARBA" id="ARBA00023139"/>
    </source>
</evidence>
<evidence type="ECO:0000313" key="13">
    <source>
        <dbReference type="Proteomes" id="UP000306635"/>
    </source>
</evidence>
<protein>
    <submittedName>
        <fullName evidence="12">Efflux transporter outer membrane subunit</fullName>
    </submittedName>
</protein>
<keyword evidence="5 10" id="KW-0472">Membrane</keyword>
<evidence type="ECO:0000256" key="4">
    <source>
        <dbReference type="ARBA" id="ARBA00022729"/>
    </source>
</evidence>
<evidence type="ECO:0000256" key="3">
    <source>
        <dbReference type="ARBA" id="ARBA00022692"/>
    </source>
</evidence>
<dbReference type="AlphaFoldDB" id="A0A5R9R6N4"/>
<dbReference type="NCBIfam" id="TIGR01845">
    <property type="entry name" value="outer_NodT"/>
    <property type="match status" value="1"/>
</dbReference>
<dbReference type="SUPFAM" id="SSF56954">
    <property type="entry name" value="Outer membrane efflux proteins (OEP)"/>
    <property type="match status" value="1"/>
</dbReference>
<keyword evidence="2 10" id="KW-1134">Transmembrane beta strand</keyword>
<feature type="coiled-coil region" evidence="11">
    <location>
        <begin position="237"/>
        <end position="264"/>
    </location>
</feature>
<dbReference type="OrthoDB" id="9770517at2"/>
<evidence type="ECO:0000256" key="5">
    <source>
        <dbReference type="ARBA" id="ARBA00023136"/>
    </source>
</evidence>
<proteinExistence type="inferred from homology"/>
<evidence type="ECO:0000256" key="11">
    <source>
        <dbReference type="SAM" id="Coils"/>
    </source>
</evidence>
<keyword evidence="13" id="KW-1185">Reference proteome</keyword>
<comment type="similarity">
    <text evidence="1 10">Belongs to the outer membrane factor (OMF) (TC 1.B.17) family.</text>
</comment>
<evidence type="ECO:0000313" key="12">
    <source>
        <dbReference type="EMBL" id="TLX78508.1"/>
    </source>
</evidence>
<evidence type="ECO:0000256" key="10">
    <source>
        <dbReference type="RuleBase" id="RU362097"/>
    </source>
</evidence>
<evidence type="ECO:0000256" key="8">
    <source>
        <dbReference type="ARBA" id="ARBA00023288"/>
    </source>
</evidence>
<dbReference type="RefSeq" id="WP_138522016.1">
    <property type="nucleotide sequence ID" value="NZ_JAOCBK010000004.1"/>
</dbReference>
<keyword evidence="7" id="KW-0998">Cell outer membrane</keyword>
<dbReference type="EMBL" id="SWDV01000011">
    <property type="protein sequence ID" value="TLX78508.1"/>
    <property type="molecule type" value="Genomic_DNA"/>
</dbReference>
<comment type="caution">
    <text evidence="12">The sequence shown here is derived from an EMBL/GenBank/DDBJ whole genome shotgun (WGS) entry which is preliminary data.</text>
</comment>
<dbReference type="InterPro" id="IPR010131">
    <property type="entry name" value="MdtP/NodT-like"/>
</dbReference>
<sequence length="504" mass="54242">MSRHLVKGLTFVGSFVIFSTIAGCISTNGIAPQEQRLGDTELATDAAIAHANQEAGWPAEQWWRAYGDPQLNAWVQTALEGSPTLAQAEARVRMAMAMAGIAESAESPQIGVDASLTRHRWPTDYFYGPGDLADSTTFNNNAALGFSYSLDLWGRERSNTERYVNIAKMTAAEARMAQLELESNIVRAYIQLSLQYAKLDIGKAMLAQQEGILALAQRRLDGGIGTHFEVSQAEVPLPETERKIEAVDEEIQLTRNQIAALAGKGPGAGASIQRPSLKLAEGPGLPSKLPMELLGHRPDVVASRWKVAAQAKGVDVARAEFYPNVDLVASIGYSAVGGGVLEFLNAEKFTYGVGPAISLPIFDGGRRRSQLSQESAGYDAAVAQYNQTLVNALKGISDQLIRMHSMELQEGFAAKSVASAQRTYDIATKAYRGGLTDYLNVLNAQTRLFQQQLVEQQVRAARLATHAGLVVALGGGLMDKQEGPKEAKMVPETVDVRAAQGAGR</sequence>
<dbReference type="InterPro" id="IPR003423">
    <property type="entry name" value="OMP_efflux"/>
</dbReference>
<keyword evidence="11" id="KW-0175">Coiled coil</keyword>
<dbReference type="Gene3D" id="1.20.1600.10">
    <property type="entry name" value="Outer membrane efflux proteins (OEP)"/>
    <property type="match status" value="1"/>
</dbReference>
<dbReference type="Pfam" id="PF02321">
    <property type="entry name" value="OEP"/>
    <property type="match status" value="2"/>
</dbReference>
<reference evidence="12 13" key="1">
    <citation type="submission" date="2019-04" db="EMBL/GenBank/DDBJ databases">
        <authorList>
            <person name="Li M."/>
        </authorList>
    </citation>
    <scope>NUCLEOTIDE SEQUENCE [LARGE SCALE GENOMIC DNA]</scope>
    <source>
        <strain evidence="12 13">LAM1902</strain>
    </source>
</reference>
<dbReference type="PANTHER" id="PTHR30203:SF20">
    <property type="entry name" value="MULTIDRUG RESISTANCE OUTER MEMBRANE PROTEIN MDTP-RELATED"/>
    <property type="match status" value="1"/>
</dbReference>
<dbReference type="GO" id="GO:0015562">
    <property type="term" value="F:efflux transmembrane transporter activity"/>
    <property type="evidence" value="ECO:0007669"/>
    <property type="project" value="InterPro"/>
</dbReference>
<evidence type="ECO:0000256" key="9">
    <source>
        <dbReference type="ARBA" id="ARBA00037313"/>
    </source>
</evidence>
<dbReference type="Gene3D" id="2.20.200.10">
    <property type="entry name" value="Outer membrane efflux proteins (OEP)"/>
    <property type="match status" value="1"/>
</dbReference>
<name>A0A5R9R6N4_9PSED</name>
<keyword evidence="8 10" id="KW-0449">Lipoprotein</keyword>
<organism evidence="12 13">
    <name type="scientific">Pseudomonas nicosulfuronedens</name>
    <dbReference type="NCBI Taxonomy" id="2571105"/>
    <lineage>
        <taxon>Bacteria</taxon>
        <taxon>Pseudomonadati</taxon>
        <taxon>Pseudomonadota</taxon>
        <taxon>Gammaproteobacteria</taxon>
        <taxon>Pseudomonadales</taxon>
        <taxon>Pseudomonadaceae</taxon>
        <taxon>Pseudomonas</taxon>
    </lineage>
</organism>
<keyword evidence="4" id="KW-0732">Signal</keyword>
<accession>A0A5R9R6N4</accession>
<evidence type="ECO:0000256" key="1">
    <source>
        <dbReference type="ARBA" id="ARBA00007613"/>
    </source>
</evidence>
<dbReference type="GO" id="GO:0009279">
    <property type="term" value="C:cell outer membrane"/>
    <property type="evidence" value="ECO:0007669"/>
    <property type="project" value="UniProtKB-SubCell"/>
</dbReference>
<comment type="function">
    <text evidence="9">Could be involved in resistance to puromycin, acriflavine and tetraphenylarsonium chloride.</text>
</comment>
<evidence type="ECO:0000256" key="2">
    <source>
        <dbReference type="ARBA" id="ARBA00022452"/>
    </source>
</evidence>
<dbReference type="Proteomes" id="UP000306635">
    <property type="component" value="Unassembled WGS sequence"/>
</dbReference>
<keyword evidence="3 10" id="KW-0812">Transmembrane</keyword>
<dbReference type="PANTHER" id="PTHR30203">
    <property type="entry name" value="OUTER MEMBRANE CATION EFFLUX PROTEIN"/>
    <property type="match status" value="1"/>
</dbReference>
<gene>
    <name evidence="12" type="ORF">FAS41_10780</name>
</gene>
<comment type="subcellular location">
    <subcellularLocation>
        <location evidence="10">Cell outer membrane</location>
        <topology evidence="10">Lipid-anchor</topology>
    </subcellularLocation>
</comment>
<dbReference type="PROSITE" id="PS51257">
    <property type="entry name" value="PROKAR_LIPOPROTEIN"/>
    <property type="match status" value="1"/>
</dbReference>
<evidence type="ECO:0000256" key="7">
    <source>
        <dbReference type="ARBA" id="ARBA00023237"/>
    </source>
</evidence>